<dbReference type="Proteomes" id="UP000035681">
    <property type="component" value="Unplaced"/>
</dbReference>
<organism evidence="1 2">
    <name type="scientific">Strongyloides stercoralis</name>
    <name type="common">Threadworm</name>
    <dbReference type="NCBI Taxonomy" id="6248"/>
    <lineage>
        <taxon>Eukaryota</taxon>
        <taxon>Metazoa</taxon>
        <taxon>Ecdysozoa</taxon>
        <taxon>Nematoda</taxon>
        <taxon>Chromadorea</taxon>
        <taxon>Rhabditida</taxon>
        <taxon>Tylenchina</taxon>
        <taxon>Panagrolaimomorpha</taxon>
        <taxon>Strongyloidoidea</taxon>
        <taxon>Strongyloididae</taxon>
        <taxon>Strongyloides</taxon>
    </lineage>
</organism>
<proteinExistence type="predicted"/>
<sequence>WKLLWKELEAVALLELYRKRVNIFFGRNSFRINASYDSDTRHYYYCFGGCYSIGTESGAFRLFWSKLGDVSLLQLNLKHGSFFVKDSLNNNANLGKEPKHYYCCFEGNCSTETESGA</sequence>
<reference evidence="2" key="1">
    <citation type="submission" date="2024-02" db="UniProtKB">
        <authorList>
            <consortium name="WormBaseParasite"/>
        </authorList>
    </citation>
    <scope>IDENTIFICATION</scope>
</reference>
<evidence type="ECO:0000313" key="1">
    <source>
        <dbReference type="Proteomes" id="UP000035681"/>
    </source>
</evidence>
<dbReference type="AlphaFoldDB" id="A0AAF5DCX2"/>
<accession>A0AAF5DCX2</accession>
<evidence type="ECO:0000313" key="2">
    <source>
        <dbReference type="WBParaSite" id="TCONS_00010408.p1"/>
    </source>
</evidence>
<name>A0AAF5DCX2_STRER</name>
<protein>
    <submittedName>
        <fullName evidence="2">Uncharacterized protein</fullName>
    </submittedName>
</protein>
<keyword evidence="1" id="KW-1185">Reference proteome</keyword>
<dbReference type="WBParaSite" id="TCONS_00010408.p1">
    <property type="protein sequence ID" value="TCONS_00010408.p1"/>
    <property type="gene ID" value="XLOC_003511"/>
</dbReference>